<keyword evidence="3" id="KW-1185">Reference proteome</keyword>
<dbReference type="Proteomes" id="UP001066276">
    <property type="component" value="Chromosome 1_1"/>
</dbReference>
<comment type="caution">
    <text evidence="2">The sequence shown here is derived from an EMBL/GenBank/DDBJ whole genome shotgun (WGS) entry which is preliminary data.</text>
</comment>
<evidence type="ECO:0000313" key="2">
    <source>
        <dbReference type="EMBL" id="KAJ1216782.1"/>
    </source>
</evidence>
<feature type="compositionally biased region" description="Gly residues" evidence="1">
    <location>
        <begin position="79"/>
        <end position="97"/>
    </location>
</feature>
<accession>A0AAV7WVQ5</accession>
<protein>
    <submittedName>
        <fullName evidence="2">Uncharacterized protein</fullName>
    </submittedName>
</protein>
<dbReference type="AlphaFoldDB" id="A0AAV7WVQ5"/>
<sequence length="156" mass="16265">MKVQKGCLWVEEAKDSATTEGARNVSFGQEMSHGVLEDAELFPRRKTTNLQESQLKIMGAARAQEGPRGRPLEEETEGIGLGGKGSGLHPGGTGEASGRGPAPVRKTVQTARGTGQHPPKEGTLACHRQGGVDAGGLQPVELPLQKEVRGPAVLGA</sequence>
<feature type="region of interest" description="Disordered" evidence="1">
    <location>
        <begin position="60"/>
        <end position="144"/>
    </location>
</feature>
<gene>
    <name evidence="2" type="ORF">NDU88_004381</name>
</gene>
<name>A0AAV7WVQ5_PLEWA</name>
<dbReference type="EMBL" id="JANPWB010000001">
    <property type="protein sequence ID" value="KAJ1216782.1"/>
    <property type="molecule type" value="Genomic_DNA"/>
</dbReference>
<reference evidence="2" key="1">
    <citation type="journal article" date="2022" name="bioRxiv">
        <title>Sequencing and chromosome-scale assembly of the giantPleurodeles waltlgenome.</title>
        <authorList>
            <person name="Brown T."/>
            <person name="Elewa A."/>
            <person name="Iarovenko S."/>
            <person name="Subramanian E."/>
            <person name="Araus A.J."/>
            <person name="Petzold A."/>
            <person name="Susuki M."/>
            <person name="Suzuki K.-i.T."/>
            <person name="Hayashi T."/>
            <person name="Toyoda A."/>
            <person name="Oliveira C."/>
            <person name="Osipova E."/>
            <person name="Leigh N.D."/>
            <person name="Simon A."/>
            <person name="Yun M.H."/>
        </authorList>
    </citation>
    <scope>NUCLEOTIDE SEQUENCE</scope>
    <source>
        <strain evidence="2">20211129_DDA</strain>
        <tissue evidence="2">Liver</tissue>
    </source>
</reference>
<organism evidence="2 3">
    <name type="scientific">Pleurodeles waltl</name>
    <name type="common">Iberian ribbed newt</name>
    <dbReference type="NCBI Taxonomy" id="8319"/>
    <lineage>
        <taxon>Eukaryota</taxon>
        <taxon>Metazoa</taxon>
        <taxon>Chordata</taxon>
        <taxon>Craniata</taxon>
        <taxon>Vertebrata</taxon>
        <taxon>Euteleostomi</taxon>
        <taxon>Amphibia</taxon>
        <taxon>Batrachia</taxon>
        <taxon>Caudata</taxon>
        <taxon>Salamandroidea</taxon>
        <taxon>Salamandridae</taxon>
        <taxon>Pleurodelinae</taxon>
        <taxon>Pleurodeles</taxon>
    </lineage>
</organism>
<evidence type="ECO:0000256" key="1">
    <source>
        <dbReference type="SAM" id="MobiDB-lite"/>
    </source>
</evidence>
<proteinExistence type="predicted"/>
<evidence type="ECO:0000313" key="3">
    <source>
        <dbReference type="Proteomes" id="UP001066276"/>
    </source>
</evidence>